<evidence type="ECO:0000256" key="2">
    <source>
        <dbReference type="ARBA" id="ARBA00008010"/>
    </source>
</evidence>
<dbReference type="GO" id="GO:0006260">
    <property type="term" value="P:DNA replication"/>
    <property type="evidence" value="ECO:0007669"/>
    <property type="project" value="UniProtKB-KW"/>
</dbReference>
<accession>A0A9N9X311</accession>
<reference evidence="7" key="1">
    <citation type="submission" date="2022-01" db="EMBL/GenBank/DDBJ databases">
        <authorList>
            <person name="King R."/>
        </authorList>
    </citation>
    <scope>NUCLEOTIDE SEQUENCE</scope>
</reference>
<dbReference type="AlphaFoldDB" id="A0A9N9X311"/>
<dbReference type="GO" id="GO:0005634">
    <property type="term" value="C:nucleus"/>
    <property type="evidence" value="ECO:0007669"/>
    <property type="project" value="UniProtKB-SubCell"/>
</dbReference>
<dbReference type="Gene3D" id="1.20.58.870">
    <property type="match status" value="1"/>
</dbReference>
<dbReference type="OrthoDB" id="1744952at2759"/>
<evidence type="ECO:0000256" key="1">
    <source>
        <dbReference type="ARBA" id="ARBA00004123"/>
    </source>
</evidence>
<dbReference type="EMBL" id="OU896717">
    <property type="protein sequence ID" value="CAG9814789.1"/>
    <property type="molecule type" value="Genomic_DNA"/>
</dbReference>
<keyword evidence="3" id="KW-0235">DNA replication</keyword>
<dbReference type="GO" id="GO:0004386">
    <property type="term" value="F:helicase activity"/>
    <property type="evidence" value="ECO:0007669"/>
    <property type="project" value="UniProtKB-KW"/>
</dbReference>
<proteinExistence type="inferred from homology"/>
<comment type="similarity">
    <text evidence="2">Belongs to the MCM family.</text>
</comment>
<evidence type="ECO:0000256" key="5">
    <source>
        <dbReference type="ARBA" id="ARBA00023242"/>
    </source>
</evidence>
<keyword evidence="4" id="KW-0547">Nucleotide-binding</keyword>
<keyword evidence="4" id="KW-0067">ATP-binding</keyword>
<sequence>MARMDISDDVQTKHVREAYRLLNKSIIRVEQPDIQLGADQEEEEMQDVVEEGVMEERPTEAAAAKKKMLLSFEEYKTISNMIVVHMRREETRLEAEEKEGIHRSDVVEWYLNHVADQIETEEELIEKKDMFEKVLDRLIYHDQIIIPLTRVGLKGSDQETEEDPMLVVHPNYIID</sequence>
<evidence type="ECO:0000256" key="3">
    <source>
        <dbReference type="ARBA" id="ARBA00022705"/>
    </source>
</evidence>
<protein>
    <recommendedName>
        <fullName evidence="6">Mcm6 C-terminal winged-helix domain-containing protein</fullName>
    </recommendedName>
</protein>
<keyword evidence="4" id="KW-0347">Helicase</keyword>
<feature type="domain" description="Mcm6 C-terminal winged-helix" evidence="6">
    <location>
        <begin position="66"/>
        <end position="173"/>
    </location>
</feature>
<comment type="subcellular location">
    <subcellularLocation>
        <location evidence="1">Nucleus</location>
    </subcellularLocation>
</comment>
<keyword evidence="8" id="KW-1185">Reference proteome</keyword>
<evidence type="ECO:0000256" key="4">
    <source>
        <dbReference type="ARBA" id="ARBA00022806"/>
    </source>
</evidence>
<evidence type="ECO:0000259" key="6">
    <source>
        <dbReference type="Pfam" id="PF18263"/>
    </source>
</evidence>
<dbReference type="FunFam" id="1.20.58.870:FF:000001">
    <property type="entry name" value="DNA helicase"/>
    <property type="match status" value="1"/>
</dbReference>
<gene>
    <name evidence="7" type="ORF">PHAECO_LOCUS2343</name>
</gene>
<organism evidence="7 8">
    <name type="scientific">Phaedon cochleariae</name>
    <name type="common">Mustard beetle</name>
    <dbReference type="NCBI Taxonomy" id="80249"/>
    <lineage>
        <taxon>Eukaryota</taxon>
        <taxon>Metazoa</taxon>
        <taxon>Ecdysozoa</taxon>
        <taxon>Arthropoda</taxon>
        <taxon>Hexapoda</taxon>
        <taxon>Insecta</taxon>
        <taxon>Pterygota</taxon>
        <taxon>Neoptera</taxon>
        <taxon>Endopterygota</taxon>
        <taxon>Coleoptera</taxon>
        <taxon>Polyphaga</taxon>
        <taxon>Cucujiformia</taxon>
        <taxon>Chrysomeloidea</taxon>
        <taxon>Chrysomelidae</taxon>
        <taxon>Chrysomelinae</taxon>
        <taxon>Chrysomelini</taxon>
        <taxon>Phaedon</taxon>
    </lineage>
</organism>
<name>A0A9N9X311_PHACE</name>
<evidence type="ECO:0000313" key="8">
    <source>
        <dbReference type="Proteomes" id="UP001153737"/>
    </source>
</evidence>
<dbReference type="Proteomes" id="UP001153737">
    <property type="component" value="Chromosome 11"/>
</dbReference>
<dbReference type="Pfam" id="PF18263">
    <property type="entry name" value="WHD_MCM6"/>
    <property type="match status" value="1"/>
</dbReference>
<reference evidence="7" key="2">
    <citation type="submission" date="2022-10" db="EMBL/GenBank/DDBJ databases">
        <authorList>
            <consortium name="ENA_rothamsted_submissions"/>
            <consortium name="culmorum"/>
            <person name="King R."/>
        </authorList>
    </citation>
    <scope>NUCLEOTIDE SEQUENCE</scope>
</reference>
<dbReference type="InterPro" id="IPR041024">
    <property type="entry name" value="Mcm6_C"/>
</dbReference>
<evidence type="ECO:0000313" key="7">
    <source>
        <dbReference type="EMBL" id="CAG9814789.1"/>
    </source>
</evidence>
<keyword evidence="5" id="KW-0539">Nucleus</keyword>
<keyword evidence="4" id="KW-0378">Hydrolase</keyword>